<organism evidence="1 2">
    <name type="scientific">Senna tora</name>
    <dbReference type="NCBI Taxonomy" id="362788"/>
    <lineage>
        <taxon>Eukaryota</taxon>
        <taxon>Viridiplantae</taxon>
        <taxon>Streptophyta</taxon>
        <taxon>Embryophyta</taxon>
        <taxon>Tracheophyta</taxon>
        <taxon>Spermatophyta</taxon>
        <taxon>Magnoliopsida</taxon>
        <taxon>eudicotyledons</taxon>
        <taxon>Gunneridae</taxon>
        <taxon>Pentapetalae</taxon>
        <taxon>rosids</taxon>
        <taxon>fabids</taxon>
        <taxon>Fabales</taxon>
        <taxon>Fabaceae</taxon>
        <taxon>Caesalpinioideae</taxon>
        <taxon>Cassia clade</taxon>
        <taxon>Senna</taxon>
    </lineage>
</organism>
<reference evidence="1" key="1">
    <citation type="submission" date="2020-09" db="EMBL/GenBank/DDBJ databases">
        <title>Genome-Enabled Discovery of Anthraquinone Biosynthesis in Senna tora.</title>
        <authorList>
            <person name="Kang S.-H."/>
            <person name="Pandey R.P."/>
            <person name="Lee C.-M."/>
            <person name="Sim J.-S."/>
            <person name="Jeong J.-T."/>
            <person name="Choi B.-S."/>
            <person name="Jung M."/>
            <person name="Ginzburg D."/>
            <person name="Zhao K."/>
            <person name="Won S.Y."/>
            <person name="Oh T.-J."/>
            <person name="Yu Y."/>
            <person name="Kim N.-H."/>
            <person name="Lee O.R."/>
            <person name="Lee T.-H."/>
            <person name="Bashyal P."/>
            <person name="Kim T.-S."/>
            <person name="Lee W.-H."/>
            <person name="Kawkins C."/>
            <person name="Kim C.-K."/>
            <person name="Kim J.S."/>
            <person name="Ahn B.O."/>
            <person name="Rhee S.Y."/>
            <person name="Sohng J.K."/>
        </authorList>
    </citation>
    <scope>NUCLEOTIDE SEQUENCE</scope>
    <source>
        <tissue evidence="1">Leaf</tissue>
    </source>
</reference>
<evidence type="ECO:0000313" key="2">
    <source>
        <dbReference type="Proteomes" id="UP000634136"/>
    </source>
</evidence>
<gene>
    <name evidence="1" type="ORF">G2W53_033312</name>
</gene>
<dbReference type="Proteomes" id="UP000634136">
    <property type="component" value="Unassembled WGS sequence"/>
</dbReference>
<accession>A0A834SZ11</accession>
<evidence type="ECO:0000313" key="1">
    <source>
        <dbReference type="EMBL" id="KAF7812336.1"/>
    </source>
</evidence>
<proteinExistence type="predicted"/>
<dbReference type="EMBL" id="JAAIUW010000010">
    <property type="protein sequence ID" value="KAF7812336.1"/>
    <property type="molecule type" value="Genomic_DNA"/>
</dbReference>
<keyword evidence="2" id="KW-1185">Reference proteome</keyword>
<comment type="caution">
    <text evidence="1">The sequence shown here is derived from an EMBL/GenBank/DDBJ whole genome shotgun (WGS) entry which is preliminary data.</text>
</comment>
<protein>
    <submittedName>
        <fullName evidence="1">Uncharacterized protein</fullName>
    </submittedName>
</protein>
<dbReference type="AlphaFoldDB" id="A0A834SZ11"/>
<name>A0A834SZ11_9FABA</name>
<sequence length="78" mass="8784">MGGEWFGFGRERIQRKGGFGLVGLGGVRLTAWWRERWGSQFWWRKGNGFGLVGLGGVVEDGVLGNAEEEERLEREKEG</sequence>